<reference evidence="1 2" key="1">
    <citation type="submission" date="2015-10" db="EMBL/GenBank/DDBJ databases">
        <title>Metagenome-Assembled Genomes uncover a global brackish microbiome.</title>
        <authorList>
            <person name="Hugerth L.W."/>
            <person name="Larsson J."/>
            <person name="Alneberg J."/>
            <person name="Lindh M.V."/>
            <person name="Legrand C."/>
            <person name="Pinhassi J."/>
            <person name="Andersson A.F."/>
        </authorList>
    </citation>
    <scope>NUCLEOTIDE SEQUENCE [LARGE SCALE GENOMIC DNA]</scope>
    <source>
        <strain evidence="1">BACL4 MAG-120507-bin80</strain>
    </source>
</reference>
<comment type="caution">
    <text evidence="1">The sequence shown here is derived from an EMBL/GenBank/DDBJ whole genome shotgun (WGS) entry which is preliminary data.</text>
</comment>
<sequence length="139" mass="15607">MLLLSACTEEVIEWIDVPLTENTYFDNEPVYRTDTIEIPISANADLEYMVDMQVGNSVAYSWEAVDLTDPQSLLAEFHGHTVRTSEEPGDVMFYKQGRGDTSSGYLVAPFNGVHGWYLSNETNSDIKVLLKLSGFYTIP</sequence>
<accession>A0A0R2S9B5</accession>
<evidence type="ECO:0000313" key="2">
    <source>
        <dbReference type="Proteomes" id="UP000051934"/>
    </source>
</evidence>
<proteinExistence type="predicted"/>
<protein>
    <recommendedName>
        <fullName evidence="3">GOLD domain-containing protein</fullName>
    </recommendedName>
</protein>
<gene>
    <name evidence="1" type="ORF">ABR69_00460</name>
</gene>
<evidence type="ECO:0008006" key="3">
    <source>
        <dbReference type="Google" id="ProtNLM"/>
    </source>
</evidence>
<evidence type="ECO:0000313" key="1">
    <source>
        <dbReference type="EMBL" id="KRO71511.1"/>
    </source>
</evidence>
<dbReference type="Proteomes" id="UP000051934">
    <property type="component" value="Unassembled WGS sequence"/>
</dbReference>
<dbReference type="EMBL" id="LIBB01000171">
    <property type="protein sequence ID" value="KRO71511.1"/>
    <property type="molecule type" value="Genomic_DNA"/>
</dbReference>
<dbReference type="AlphaFoldDB" id="A0A0R2S9B5"/>
<organism evidence="1 2">
    <name type="scientific">OM182 bacterium BACL3 MAG-120507-bin80</name>
    <dbReference type="NCBI Taxonomy" id="1655577"/>
    <lineage>
        <taxon>Bacteria</taxon>
        <taxon>Pseudomonadati</taxon>
        <taxon>Pseudomonadota</taxon>
        <taxon>Gammaproteobacteria</taxon>
        <taxon>OMG group</taxon>
        <taxon>OM182 clade</taxon>
    </lineage>
</organism>
<name>A0A0R2S9B5_9GAMM</name>